<keyword evidence="3" id="KW-1185">Reference proteome</keyword>
<evidence type="ECO:0000256" key="1">
    <source>
        <dbReference type="SAM" id="MobiDB-lite"/>
    </source>
</evidence>
<organism evidence="2 3">
    <name type="scientific">Rugamonas aquatica</name>
    <dbReference type="NCBI Taxonomy" id="2743357"/>
    <lineage>
        <taxon>Bacteria</taxon>
        <taxon>Pseudomonadati</taxon>
        <taxon>Pseudomonadota</taxon>
        <taxon>Betaproteobacteria</taxon>
        <taxon>Burkholderiales</taxon>
        <taxon>Oxalobacteraceae</taxon>
        <taxon>Telluria group</taxon>
        <taxon>Rugamonas</taxon>
    </lineage>
</organism>
<feature type="region of interest" description="Disordered" evidence="1">
    <location>
        <begin position="302"/>
        <end position="323"/>
    </location>
</feature>
<accession>A0A6A7N235</accession>
<name>A0A6A7N235_9BURK</name>
<proteinExistence type="predicted"/>
<protein>
    <submittedName>
        <fullName evidence="2">Uncharacterized protein</fullName>
    </submittedName>
</protein>
<evidence type="ECO:0000313" key="2">
    <source>
        <dbReference type="EMBL" id="MQA39056.1"/>
    </source>
</evidence>
<dbReference type="Proteomes" id="UP000440498">
    <property type="component" value="Unassembled WGS sequence"/>
</dbReference>
<dbReference type="EMBL" id="WHUG01000004">
    <property type="protein sequence ID" value="MQA39056.1"/>
    <property type="molecule type" value="Genomic_DNA"/>
</dbReference>
<dbReference type="AlphaFoldDB" id="A0A6A7N235"/>
<reference evidence="2 3" key="1">
    <citation type="submission" date="2019-10" db="EMBL/GenBank/DDBJ databases">
        <title>Two novel species isolated from a subtropical stream in China.</title>
        <authorList>
            <person name="Lu H."/>
        </authorList>
    </citation>
    <scope>NUCLEOTIDE SEQUENCE [LARGE SCALE GENOMIC DNA]</scope>
    <source>
        <strain evidence="2 3">FT29W</strain>
    </source>
</reference>
<comment type="caution">
    <text evidence="2">The sequence shown here is derived from an EMBL/GenBank/DDBJ whole genome shotgun (WGS) entry which is preliminary data.</text>
</comment>
<dbReference type="RefSeq" id="WP_152838350.1">
    <property type="nucleotide sequence ID" value="NZ_WHUG01000004.1"/>
</dbReference>
<evidence type="ECO:0000313" key="3">
    <source>
        <dbReference type="Proteomes" id="UP000440498"/>
    </source>
</evidence>
<gene>
    <name evidence="2" type="ORF">GEV02_12905</name>
</gene>
<sequence>MANTAFTLTLGSETFQDFEIPESIPLGGKQQLVAHQLPGGVRVVQAMGAEDEAIQWSGVFLGATALQRARAIDLMRVEGKPQQLAFFEYKFRVIVKSFQYSVEQRYRVRYTLELDVIEDSTRPRPAAKAADLNAAISADAAKAGAIAAKVGDPKLTGLLKTMNDSIKSVSDFVQAGSKAINGVLEPVRGVATQVKGMIAEAGATLQTVTTLGGILPNNPVAQQAARLTKQLDAAVKLPDLHQLQAVVGRIEANLTRASGAVTSLQKVVVGGENLFKLAAKTYGDATKWIAIAQANKVTDPNVSGVQSVAVPPSPVDSGGAPVQ</sequence>